<dbReference type="InterPro" id="IPR007816">
    <property type="entry name" value="ResB-like_domain"/>
</dbReference>
<accession>A0A1H8ZZ70</accession>
<reference evidence="8 9" key="1">
    <citation type="submission" date="2016-10" db="EMBL/GenBank/DDBJ databases">
        <authorList>
            <person name="de Groot N.N."/>
        </authorList>
    </citation>
    <scope>NUCLEOTIDE SEQUENCE [LARGE SCALE GENOMIC DNA]</scope>
    <source>
        <strain evidence="8 9">DSM 21633</strain>
    </source>
</reference>
<feature type="transmembrane region" description="Helical" evidence="6">
    <location>
        <begin position="220"/>
        <end position="238"/>
    </location>
</feature>
<feature type="domain" description="ResB-like" evidence="7">
    <location>
        <begin position="70"/>
        <end position="403"/>
    </location>
</feature>
<protein>
    <submittedName>
        <fullName evidence="8">Cytochrome c biogenesis protein</fullName>
    </submittedName>
</protein>
<evidence type="ECO:0000256" key="3">
    <source>
        <dbReference type="ARBA" id="ARBA00022748"/>
    </source>
</evidence>
<dbReference type="GO" id="GO:0017004">
    <property type="term" value="P:cytochrome complex assembly"/>
    <property type="evidence" value="ECO:0007669"/>
    <property type="project" value="UniProtKB-KW"/>
</dbReference>
<dbReference type="Pfam" id="PF05140">
    <property type="entry name" value="ResB"/>
    <property type="match status" value="2"/>
</dbReference>
<feature type="domain" description="ResB-like" evidence="7">
    <location>
        <begin position="448"/>
        <end position="521"/>
    </location>
</feature>
<dbReference type="PANTHER" id="PTHR31566:SF0">
    <property type="entry name" value="CYTOCHROME C BIOGENESIS PROTEIN CCS1, CHLOROPLASTIC"/>
    <property type="match status" value="1"/>
</dbReference>
<evidence type="ECO:0000256" key="1">
    <source>
        <dbReference type="ARBA" id="ARBA00004141"/>
    </source>
</evidence>
<dbReference type="STRING" id="571933.SAMN05216362_102111"/>
<evidence type="ECO:0000256" key="5">
    <source>
        <dbReference type="ARBA" id="ARBA00023136"/>
    </source>
</evidence>
<evidence type="ECO:0000256" key="4">
    <source>
        <dbReference type="ARBA" id="ARBA00022989"/>
    </source>
</evidence>
<dbReference type="InterPro" id="IPR023494">
    <property type="entry name" value="Cyt_c_bgen_Ccs1/CcsB/ResB"/>
</dbReference>
<evidence type="ECO:0000259" key="7">
    <source>
        <dbReference type="Pfam" id="PF05140"/>
    </source>
</evidence>
<keyword evidence="9" id="KW-1185">Reference proteome</keyword>
<dbReference type="GO" id="GO:0016020">
    <property type="term" value="C:membrane"/>
    <property type="evidence" value="ECO:0007669"/>
    <property type="project" value="UniProtKB-SubCell"/>
</dbReference>
<keyword evidence="4 6" id="KW-1133">Transmembrane helix</keyword>
<dbReference type="Proteomes" id="UP000199427">
    <property type="component" value="Unassembled WGS sequence"/>
</dbReference>
<feature type="transmembrane region" description="Helical" evidence="6">
    <location>
        <begin position="129"/>
        <end position="151"/>
    </location>
</feature>
<dbReference type="RefSeq" id="WP_091772296.1">
    <property type="nucleotide sequence ID" value="NZ_CAESCL010000019.1"/>
</dbReference>
<organism evidence="8 9">
    <name type="scientific">Piscibacillus halophilus</name>
    <dbReference type="NCBI Taxonomy" id="571933"/>
    <lineage>
        <taxon>Bacteria</taxon>
        <taxon>Bacillati</taxon>
        <taxon>Bacillota</taxon>
        <taxon>Bacilli</taxon>
        <taxon>Bacillales</taxon>
        <taxon>Bacillaceae</taxon>
        <taxon>Piscibacillus</taxon>
    </lineage>
</organism>
<keyword evidence="3" id="KW-0201">Cytochrome c-type biogenesis</keyword>
<dbReference type="EMBL" id="FOES01000002">
    <property type="protein sequence ID" value="SEP69561.1"/>
    <property type="molecule type" value="Genomic_DNA"/>
</dbReference>
<keyword evidence="2 6" id="KW-0812">Transmembrane</keyword>
<evidence type="ECO:0000313" key="8">
    <source>
        <dbReference type="EMBL" id="SEP69561.1"/>
    </source>
</evidence>
<evidence type="ECO:0000313" key="9">
    <source>
        <dbReference type="Proteomes" id="UP000199427"/>
    </source>
</evidence>
<name>A0A1H8ZZ70_9BACI</name>
<dbReference type="PANTHER" id="PTHR31566">
    <property type="entry name" value="CYTOCHROME C BIOGENESIS PROTEIN CCS1, CHLOROPLASTIC"/>
    <property type="match status" value="1"/>
</dbReference>
<gene>
    <name evidence="8" type="ORF">SAMN05216362_102111</name>
</gene>
<proteinExistence type="predicted"/>
<evidence type="ECO:0000256" key="2">
    <source>
        <dbReference type="ARBA" id="ARBA00022692"/>
    </source>
</evidence>
<feature type="transmembrane region" description="Helical" evidence="6">
    <location>
        <begin position="467"/>
        <end position="489"/>
    </location>
</feature>
<comment type="subcellular location">
    <subcellularLocation>
        <location evidence="1">Membrane</location>
        <topology evidence="1">Multi-pass membrane protein</topology>
    </subcellularLocation>
</comment>
<keyword evidence="5 6" id="KW-0472">Membrane</keyword>
<dbReference type="AlphaFoldDB" id="A0A1H8ZZ70"/>
<evidence type="ECO:0000256" key="6">
    <source>
        <dbReference type="SAM" id="Phobius"/>
    </source>
</evidence>
<feature type="transmembrane region" description="Helical" evidence="6">
    <location>
        <begin position="72"/>
        <end position="90"/>
    </location>
</feature>
<dbReference type="OrthoDB" id="9770923at2"/>
<sequence>MKKIKCECGHINHEGTVLCEACGKPIEGNQHIDGNDENNVLEMRYEGSARRSKTYKRTFVDKTWAFFSSVKVGVWLIVLALLASAIGTIYPQEEFKNSVLPSSQFYEQQYGLSGKIFYQLGFHNLYSSWWYIALIALIGISLVICSIDRFVPLYRALKNQNAKRHEVFVRRQRFFSESENVSDDDRKTLINNLKKRRYKISEEDGHILAEKNRFSRWGPYVNHIGLIIILIAGILRMFDFMHTEGYVWVREGETKVVPTTEQQYYIKNEQFVYETYSREDERFQEALKNEELDVPSNFQTNAIIYKVKDEVIPGQEPELEEVTRGEIRLNEPLTFDGYSAYQSGTQLRSEYNSISFKVENGEGEELGSFDFKTNEDQRYYKLSNGYQIEIQDYYPQFEVTEEGPSSFSKYPRNPGIIFEVSGPELEGERYFYLNEDVVPLIDDPVTNVTLEDTELITASGLIIKKDFSLPFFLIGAVIFMIGVAQGLYWHHRRVWIHPKDGSLLVAGHTNKNWFGLKNEIESSIDGTSIKMVEDQQEKL</sequence>